<dbReference type="OrthoDB" id="9153121at2"/>
<keyword evidence="3" id="KW-1185">Reference proteome</keyword>
<evidence type="ECO:0000256" key="1">
    <source>
        <dbReference type="SAM" id="SignalP"/>
    </source>
</evidence>
<dbReference type="SUPFAM" id="SSF53850">
    <property type="entry name" value="Periplasmic binding protein-like II"/>
    <property type="match status" value="1"/>
</dbReference>
<name>A0A840SAB4_9BURK</name>
<evidence type="ECO:0000313" key="3">
    <source>
        <dbReference type="Proteomes" id="UP000554837"/>
    </source>
</evidence>
<dbReference type="AlphaFoldDB" id="A0A840SAB4"/>
<protein>
    <recommendedName>
        <fullName evidence="4">Solute-binding protein family 3/N-terminal domain-containing protein</fullName>
    </recommendedName>
</protein>
<gene>
    <name evidence="2" type="ORF">HNQ51_003051</name>
</gene>
<reference evidence="2 3" key="1">
    <citation type="submission" date="2020-08" db="EMBL/GenBank/DDBJ databases">
        <title>Genomic Encyclopedia of Type Strains, Phase IV (KMG-IV): sequencing the most valuable type-strain genomes for metagenomic binning, comparative biology and taxonomic classification.</title>
        <authorList>
            <person name="Goeker M."/>
        </authorList>
    </citation>
    <scope>NUCLEOTIDE SEQUENCE [LARGE SCALE GENOMIC DNA]</scope>
    <source>
        <strain evidence="2 3">DSM 23958</strain>
    </source>
</reference>
<evidence type="ECO:0000313" key="2">
    <source>
        <dbReference type="EMBL" id="MBB5205724.1"/>
    </source>
</evidence>
<sequence length="246" mass="27262">MAYARLALLLLWPWLACAQGPGLRVCIANLAYPPSITLDPANPGTRERQFLEAGRRAGVAVSLHYWPIKRCHRMVLEGELDAVYLAATPESLADFRFPLDRQGRPDSRLRIKEERVVLVRRRGASLGWDGRQFAVPPRLGTRAGLRMAREAARLRGLDIDDTAFDTPQVLRKLHAGRHDFAVLLEVDLRGQDALLNDLALERLPIPLARFDGFMAGSPALSGPALASLQAWWRELPSAVTPAAKPI</sequence>
<accession>A0A840SAB4</accession>
<organism evidence="2 3">
    <name type="scientific">Inhella inkyongensis</name>
    <dbReference type="NCBI Taxonomy" id="392593"/>
    <lineage>
        <taxon>Bacteria</taxon>
        <taxon>Pseudomonadati</taxon>
        <taxon>Pseudomonadota</taxon>
        <taxon>Betaproteobacteria</taxon>
        <taxon>Burkholderiales</taxon>
        <taxon>Sphaerotilaceae</taxon>
        <taxon>Inhella</taxon>
    </lineage>
</organism>
<keyword evidence="1" id="KW-0732">Signal</keyword>
<feature type="signal peptide" evidence="1">
    <location>
        <begin position="1"/>
        <end position="18"/>
    </location>
</feature>
<evidence type="ECO:0008006" key="4">
    <source>
        <dbReference type="Google" id="ProtNLM"/>
    </source>
</evidence>
<proteinExistence type="predicted"/>
<comment type="caution">
    <text evidence="2">The sequence shown here is derived from an EMBL/GenBank/DDBJ whole genome shotgun (WGS) entry which is preliminary data.</text>
</comment>
<dbReference type="Proteomes" id="UP000554837">
    <property type="component" value="Unassembled WGS sequence"/>
</dbReference>
<dbReference type="RefSeq" id="WP_138855242.1">
    <property type="nucleotide sequence ID" value="NZ_CP040709.1"/>
</dbReference>
<dbReference type="EMBL" id="JACHHO010000005">
    <property type="protein sequence ID" value="MBB5205724.1"/>
    <property type="molecule type" value="Genomic_DNA"/>
</dbReference>
<feature type="chain" id="PRO_5033036343" description="Solute-binding protein family 3/N-terminal domain-containing protein" evidence="1">
    <location>
        <begin position="19"/>
        <end position="246"/>
    </location>
</feature>